<accession>A0A224YF50</accession>
<sequence>MCNTRSVALTKQKLHRNSFHSNLKVAQALRAVTEPLNTTQSCFFRMQLLGNRSCAERQRASLLSEQTSAAKDVRVRRNSSGPCPPIRLQSAVTCHGIFSFIQRHRWPCPPPVTAERFLSEAMHVETFR</sequence>
<reference evidence="1" key="1">
    <citation type="journal article" date="2017" name="Parasit. Vectors">
        <title>Sialotranscriptomics of Rhipicephalus zambeziensis reveals intricate expression profiles of secretory proteins and suggests tight temporal transcriptional regulation during blood-feeding.</title>
        <authorList>
            <person name="de Castro M.H."/>
            <person name="de Klerk D."/>
            <person name="Pienaar R."/>
            <person name="Rees D.J.G."/>
            <person name="Mans B.J."/>
        </authorList>
    </citation>
    <scope>NUCLEOTIDE SEQUENCE</scope>
    <source>
        <tissue evidence="1">Salivary glands</tissue>
    </source>
</reference>
<dbReference type="EMBL" id="GFPF01001667">
    <property type="protein sequence ID" value="MAA12813.1"/>
    <property type="molecule type" value="Transcribed_RNA"/>
</dbReference>
<proteinExistence type="predicted"/>
<organism evidence="1">
    <name type="scientific">Rhipicephalus zambeziensis</name>
    <dbReference type="NCBI Taxonomy" id="60191"/>
    <lineage>
        <taxon>Eukaryota</taxon>
        <taxon>Metazoa</taxon>
        <taxon>Ecdysozoa</taxon>
        <taxon>Arthropoda</taxon>
        <taxon>Chelicerata</taxon>
        <taxon>Arachnida</taxon>
        <taxon>Acari</taxon>
        <taxon>Parasitiformes</taxon>
        <taxon>Ixodida</taxon>
        <taxon>Ixodoidea</taxon>
        <taxon>Ixodidae</taxon>
        <taxon>Rhipicephalinae</taxon>
        <taxon>Rhipicephalus</taxon>
        <taxon>Rhipicephalus</taxon>
    </lineage>
</organism>
<name>A0A224YF50_9ACAR</name>
<dbReference type="AlphaFoldDB" id="A0A224YF50"/>
<evidence type="ECO:0000313" key="1">
    <source>
        <dbReference type="EMBL" id="MAA12813.1"/>
    </source>
</evidence>
<protein>
    <submittedName>
        <fullName evidence="1">Uncharacterized protein</fullName>
    </submittedName>
</protein>